<proteinExistence type="inferred from homology"/>
<dbReference type="PANTHER" id="PTHR35601">
    <property type="entry name" value="TOXIN RELE"/>
    <property type="match status" value="1"/>
</dbReference>
<accession>A0A1P8J3G5</accession>
<dbReference type="OrthoDB" id="5326046at2"/>
<dbReference type="Pfam" id="PF05016">
    <property type="entry name" value="ParE_toxin"/>
    <property type="match status" value="1"/>
</dbReference>
<dbReference type="RefSeq" id="WP_012913788.1">
    <property type="nucleotide sequence ID" value="NZ_JBLLPF010000006.1"/>
</dbReference>
<dbReference type="SUPFAM" id="SSF143011">
    <property type="entry name" value="RelE-like"/>
    <property type="match status" value="1"/>
</dbReference>
<dbReference type="PANTHER" id="PTHR35601:SF1">
    <property type="entry name" value="TOXIN RELE"/>
    <property type="match status" value="1"/>
</dbReference>
<organism evidence="3 4">
    <name type="scientific">Gardnerella vaginalis</name>
    <dbReference type="NCBI Taxonomy" id="2702"/>
    <lineage>
        <taxon>Bacteria</taxon>
        <taxon>Bacillati</taxon>
        <taxon>Actinomycetota</taxon>
        <taxon>Actinomycetes</taxon>
        <taxon>Bifidobacteriales</taxon>
        <taxon>Bifidobacteriaceae</taxon>
        <taxon>Gardnerella</taxon>
    </lineage>
</organism>
<reference evidence="3 4" key="1">
    <citation type="submission" date="2016-02" db="EMBL/GenBank/DDBJ databases">
        <authorList>
            <person name="Alioto T."/>
            <person name="Alioto T."/>
        </authorList>
    </citation>
    <scope>NUCLEOTIDE SEQUENCE [LARGE SCALE GENOMIC DNA]</scope>
    <source>
        <strain evidence="3 4">NR010</strain>
    </source>
</reference>
<dbReference type="InterPro" id="IPR007712">
    <property type="entry name" value="RelE/ParE_toxin"/>
</dbReference>
<dbReference type="NCBIfam" id="TIGR02385">
    <property type="entry name" value="RelE_StbE"/>
    <property type="match status" value="1"/>
</dbReference>
<sequence length="88" mass="10464">MIWKINLSKRAEKQLGKIDKTIAKQIVKELREISNLDNPRIRGKALTGNYSGFWRYRVRDYRIICAIENNVLTVFVVDIDHRSRIYNK</sequence>
<dbReference type="AlphaFoldDB" id="A0A1P8J3G5"/>
<evidence type="ECO:0000256" key="1">
    <source>
        <dbReference type="ARBA" id="ARBA00006226"/>
    </source>
</evidence>
<gene>
    <name evidence="3" type="ORF">AXE77_03335</name>
</gene>
<dbReference type="GeneID" id="95681342"/>
<protein>
    <submittedName>
        <fullName evidence="3">Addiction module toxin RelE</fullName>
    </submittedName>
</protein>
<dbReference type="EMBL" id="LRTV01000006">
    <property type="protein sequence ID" value="RFD79791.1"/>
    <property type="molecule type" value="Genomic_DNA"/>
</dbReference>
<evidence type="ECO:0000313" key="3">
    <source>
        <dbReference type="EMBL" id="RFD79791.1"/>
    </source>
</evidence>
<dbReference type="Gene3D" id="3.30.2310.20">
    <property type="entry name" value="RelE-like"/>
    <property type="match status" value="1"/>
</dbReference>
<dbReference type="InterPro" id="IPR035093">
    <property type="entry name" value="RelE/ParE_toxin_dom_sf"/>
</dbReference>
<comment type="caution">
    <text evidence="3">The sequence shown here is derived from an EMBL/GenBank/DDBJ whole genome shotgun (WGS) entry which is preliminary data.</text>
</comment>
<evidence type="ECO:0000313" key="4">
    <source>
        <dbReference type="Proteomes" id="UP000259221"/>
    </source>
</evidence>
<comment type="similarity">
    <text evidence="1">Belongs to the RelE toxin family.</text>
</comment>
<evidence type="ECO:0000256" key="2">
    <source>
        <dbReference type="ARBA" id="ARBA00022649"/>
    </source>
</evidence>
<keyword evidence="2" id="KW-1277">Toxin-antitoxin system</keyword>
<dbReference type="Proteomes" id="UP000259221">
    <property type="component" value="Unassembled WGS sequence"/>
</dbReference>
<name>A0A1P8J3G5_GARVA</name>